<reference evidence="5 6" key="1">
    <citation type="submission" date="2016-10" db="EMBL/GenBank/DDBJ databases">
        <authorList>
            <person name="de Groot N.N."/>
        </authorList>
    </citation>
    <scope>NUCLEOTIDE SEQUENCE [LARGE SCALE GENOMIC DNA]</scope>
    <source>
        <strain evidence="5 6">KPR-7B</strain>
    </source>
</reference>
<dbReference type="PIRSF" id="PIRSF500176">
    <property type="entry name" value="L_ASNase"/>
    <property type="match status" value="1"/>
</dbReference>
<evidence type="ECO:0000313" key="6">
    <source>
        <dbReference type="Proteomes" id="UP000199671"/>
    </source>
</evidence>
<evidence type="ECO:0000256" key="2">
    <source>
        <dbReference type="SAM" id="MobiDB-lite"/>
    </source>
</evidence>
<dbReference type="InterPro" id="IPR006034">
    <property type="entry name" value="Asparaginase/glutaminase-like"/>
</dbReference>
<dbReference type="Gene3D" id="3.40.50.40">
    <property type="match status" value="1"/>
</dbReference>
<dbReference type="InterPro" id="IPR040919">
    <property type="entry name" value="Asparaginase_C"/>
</dbReference>
<feature type="domain" description="L-asparaginase N-terminal" evidence="3">
    <location>
        <begin position="2"/>
        <end position="202"/>
    </location>
</feature>
<dbReference type="OrthoDB" id="9788068at2"/>
<dbReference type="PANTHER" id="PTHR11707:SF28">
    <property type="entry name" value="60 KDA LYSOPHOSPHOLIPASE"/>
    <property type="match status" value="1"/>
</dbReference>
<dbReference type="SMART" id="SM00870">
    <property type="entry name" value="Asparaginase"/>
    <property type="match status" value="1"/>
</dbReference>
<dbReference type="Gene3D" id="3.40.50.1170">
    <property type="entry name" value="L-asparaginase, N-terminal domain"/>
    <property type="match status" value="1"/>
</dbReference>
<gene>
    <name evidence="5" type="ORF">SAMN04487766_105139</name>
</gene>
<dbReference type="Pfam" id="PF17763">
    <property type="entry name" value="Asparaginase_C"/>
    <property type="match status" value="1"/>
</dbReference>
<name>A0A1G9V821_9ACTO</name>
<evidence type="ECO:0000256" key="1">
    <source>
        <dbReference type="PROSITE-ProRule" id="PRU10100"/>
    </source>
</evidence>
<dbReference type="PANTHER" id="PTHR11707">
    <property type="entry name" value="L-ASPARAGINASE"/>
    <property type="match status" value="1"/>
</dbReference>
<dbReference type="SUPFAM" id="SSF53774">
    <property type="entry name" value="Glutaminase/Asparaginase"/>
    <property type="match status" value="1"/>
</dbReference>
<accession>A0A1G9V821</accession>
<protein>
    <submittedName>
        <fullName evidence="5">L-asparaginase</fullName>
    </submittedName>
</protein>
<dbReference type="AlphaFoldDB" id="A0A1G9V821"/>
<dbReference type="InterPro" id="IPR027473">
    <property type="entry name" value="L-asparaginase_C"/>
</dbReference>
<feature type="active site" evidence="1">
    <location>
        <position position="110"/>
    </location>
</feature>
<dbReference type="GO" id="GO:0005829">
    <property type="term" value="C:cytosol"/>
    <property type="evidence" value="ECO:0007669"/>
    <property type="project" value="TreeGrafter"/>
</dbReference>
<dbReference type="InterPro" id="IPR041725">
    <property type="entry name" value="L-asparaginase_I"/>
</dbReference>
<dbReference type="InterPro" id="IPR027474">
    <property type="entry name" value="L-asparaginase_N"/>
</dbReference>
<feature type="domain" description="Asparaginase/glutaminase C-terminal" evidence="4">
    <location>
        <begin position="229"/>
        <end position="342"/>
    </location>
</feature>
<dbReference type="EMBL" id="FNHU01000005">
    <property type="protein sequence ID" value="SDM68217.1"/>
    <property type="molecule type" value="Genomic_DNA"/>
</dbReference>
<dbReference type="PROSITE" id="PS51732">
    <property type="entry name" value="ASN_GLN_ASE_3"/>
    <property type="match status" value="1"/>
</dbReference>
<dbReference type="InterPro" id="IPR037152">
    <property type="entry name" value="L-asparaginase_N_sf"/>
</dbReference>
<sequence length="360" mass="36520">MRIHFTYAGGTIGMVDSPRGLRPGADLEGWLSGLIPGFAAPPLTPRETAAPQSNAPAPRPSPTPGATYSLTALQPLLDSADATPSTWQAIVDDVRRHAGRADAFVVLHGTDTLAYTTAALSYALTELSQPIVVTGSQLPLNAAGSDAAANVTGALYALTHGAPRGVHLFFGGRLLAGNRATKLSTWAFQGFDSPLSPALAVAGAPWHWSPGGPGAGAGWSSPLPFTTHDVVVVDLVPGLSAARLRAALTPSPVAVILRAFGVGNLPGAPDGPVAVLAEAVRAGITVVLASQCLQGEVALDRYAAGAGAAEVGAVGSGDMTLEATYAKLQFLASQGLRGAELGAWLGRNLAGELTEPAAQR</sequence>
<dbReference type="Proteomes" id="UP000199671">
    <property type="component" value="Unassembled WGS sequence"/>
</dbReference>
<dbReference type="CDD" id="cd08963">
    <property type="entry name" value="L-asparaginase_I"/>
    <property type="match status" value="1"/>
</dbReference>
<evidence type="ECO:0000259" key="3">
    <source>
        <dbReference type="Pfam" id="PF00710"/>
    </source>
</evidence>
<dbReference type="InterPro" id="IPR027475">
    <property type="entry name" value="Asparaginase/glutaminase_AS2"/>
</dbReference>
<dbReference type="GO" id="GO:0004067">
    <property type="term" value="F:asparaginase activity"/>
    <property type="evidence" value="ECO:0007669"/>
    <property type="project" value="UniProtKB-UniRule"/>
</dbReference>
<evidence type="ECO:0000259" key="4">
    <source>
        <dbReference type="Pfam" id="PF17763"/>
    </source>
</evidence>
<dbReference type="Pfam" id="PF00710">
    <property type="entry name" value="Asparaginase"/>
    <property type="match status" value="1"/>
</dbReference>
<dbReference type="PIRSF" id="PIRSF001220">
    <property type="entry name" value="L-ASNase_gatD"/>
    <property type="match status" value="1"/>
</dbReference>
<dbReference type="PRINTS" id="PR00139">
    <property type="entry name" value="ASNGLNASE"/>
</dbReference>
<dbReference type="RefSeq" id="WP_092609509.1">
    <property type="nucleotide sequence ID" value="NZ_FNHU01000005.1"/>
</dbReference>
<organism evidence="5 6">
    <name type="scientific">Actinomyces ruminicola</name>
    <dbReference type="NCBI Taxonomy" id="332524"/>
    <lineage>
        <taxon>Bacteria</taxon>
        <taxon>Bacillati</taxon>
        <taxon>Actinomycetota</taxon>
        <taxon>Actinomycetes</taxon>
        <taxon>Actinomycetales</taxon>
        <taxon>Actinomycetaceae</taxon>
        <taxon>Actinomyces</taxon>
    </lineage>
</organism>
<dbReference type="SFLD" id="SFLDS00057">
    <property type="entry name" value="Glutaminase/Asparaginase"/>
    <property type="match status" value="1"/>
</dbReference>
<proteinExistence type="predicted"/>
<feature type="region of interest" description="Disordered" evidence="2">
    <location>
        <begin position="41"/>
        <end position="67"/>
    </location>
</feature>
<dbReference type="PROSITE" id="PS00917">
    <property type="entry name" value="ASN_GLN_ASE_2"/>
    <property type="match status" value="1"/>
</dbReference>
<dbReference type="InterPro" id="IPR036152">
    <property type="entry name" value="Asp/glu_Ase-like_sf"/>
</dbReference>
<evidence type="ECO:0000313" key="5">
    <source>
        <dbReference type="EMBL" id="SDM68217.1"/>
    </source>
</evidence>